<name>A0A6L6QF99_9BURK</name>
<dbReference type="Proteomes" id="UP000472320">
    <property type="component" value="Unassembled WGS sequence"/>
</dbReference>
<evidence type="ECO:0000313" key="3">
    <source>
        <dbReference type="Proteomes" id="UP000472320"/>
    </source>
</evidence>
<feature type="chain" id="PRO_5026694108" evidence="1">
    <location>
        <begin position="20"/>
        <end position="144"/>
    </location>
</feature>
<feature type="signal peptide" evidence="1">
    <location>
        <begin position="1"/>
        <end position="19"/>
    </location>
</feature>
<evidence type="ECO:0000256" key="1">
    <source>
        <dbReference type="SAM" id="SignalP"/>
    </source>
</evidence>
<reference evidence="2 3" key="1">
    <citation type="submission" date="2019-11" db="EMBL/GenBank/DDBJ databases">
        <title>Type strains purchased from KCTC, JCM and DSMZ.</title>
        <authorList>
            <person name="Lu H."/>
        </authorList>
    </citation>
    <scope>NUCLEOTIDE SEQUENCE [LARGE SCALE GENOMIC DNA]</scope>
    <source>
        <strain evidence="2 3">JCM 31587</strain>
    </source>
</reference>
<dbReference type="RefSeq" id="WP_155453778.1">
    <property type="nucleotide sequence ID" value="NZ_WNKX01000006.1"/>
</dbReference>
<sequence>MKKFAVTLAALSASFAVHAENNWTNALDYTTLGIWADAPLGVSARVGLAIPIHDKETAVTIGDEIGLHGNKQFVGYRIIAKGHGIAWGGVELARWKTRSHPWLADERTEYYGVEAQLLVVRAGLMFPKGDGHHPKLALGAGFGF</sequence>
<evidence type="ECO:0000313" key="2">
    <source>
        <dbReference type="EMBL" id="MTW10831.1"/>
    </source>
</evidence>
<comment type="caution">
    <text evidence="2">The sequence shown here is derived from an EMBL/GenBank/DDBJ whole genome shotgun (WGS) entry which is preliminary data.</text>
</comment>
<keyword evidence="3" id="KW-1185">Reference proteome</keyword>
<organism evidence="2 3">
    <name type="scientific">Massilia eburnea</name>
    <dbReference type="NCBI Taxonomy" id="1776165"/>
    <lineage>
        <taxon>Bacteria</taxon>
        <taxon>Pseudomonadati</taxon>
        <taxon>Pseudomonadota</taxon>
        <taxon>Betaproteobacteria</taxon>
        <taxon>Burkholderiales</taxon>
        <taxon>Oxalobacteraceae</taxon>
        <taxon>Telluria group</taxon>
        <taxon>Massilia</taxon>
    </lineage>
</organism>
<dbReference type="OrthoDB" id="8776075at2"/>
<accession>A0A6L6QF99</accession>
<gene>
    <name evidence="2" type="ORF">GM658_09460</name>
</gene>
<protein>
    <submittedName>
        <fullName evidence="2">Uncharacterized protein</fullName>
    </submittedName>
</protein>
<keyword evidence="1" id="KW-0732">Signal</keyword>
<dbReference type="EMBL" id="WNKX01000006">
    <property type="protein sequence ID" value="MTW10831.1"/>
    <property type="molecule type" value="Genomic_DNA"/>
</dbReference>
<dbReference type="AlphaFoldDB" id="A0A6L6QF99"/>
<proteinExistence type="predicted"/>